<dbReference type="AlphaFoldDB" id="A0A0S2CFM2"/>
<dbReference type="Gene3D" id="3.40.50.150">
    <property type="entry name" value="Vaccinia Virus protein VP39"/>
    <property type="match status" value="1"/>
</dbReference>
<dbReference type="PANTHER" id="PTHR40036">
    <property type="entry name" value="MACROCIN O-METHYLTRANSFERASE"/>
    <property type="match status" value="1"/>
</dbReference>
<proteinExistence type="predicted"/>
<keyword evidence="1" id="KW-0808">Transferase</keyword>
<reference evidence="1" key="1">
    <citation type="journal article" date="2015" name="PLoS ONE">
        <title>Updated Campylobacter jejuni Capsule PCR Multiplex Typing System and Its Application to Clinical Isolates from South and Southeast Asia.</title>
        <authorList>
            <person name="Poly F."/>
            <person name="Serichantalergs O."/>
            <person name="Kuroiwa J."/>
            <person name="Pootong P."/>
            <person name="Mason C."/>
            <person name="Guerry P."/>
            <person name="Parker C.T."/>
        </authorList>
    </citation>
    <scope>NUCLEOTIDE SEQUENCE</scope>
    <source>
        <strain evidence="1">RM3429</strain>
    </source>
</reference>
<keyword evidence="1" id="KW-0489">Methyltransferase</keyword>
<dbReference type="SUPFAM" id="SSF53335">
    <property type="entry name" value="S-adenosyl-L-methionine-dependent methyltransferases"/>
    <property type="match status" value="1"/>
</dbReference>
<sequence length="293" mass="33668">MKKALIWGTGPVGMSVMWHISLDYEIIGFIDSDKRRHSVAGGGNCDAIRYNNHSYEIYPPSKIKELNFDKIFIASVVDHFIDEIAQNLKDFGISKKKIDFGTFGKVAKFARLNFIKTLSMQFQEKDIKGAVAELGVWRGETARYINEYFKDDIFYLLDTFEGFDEKDIIKEIGLAKQANTNDFSDTSLEFVKKQILHLNKCHFIKGYFPQSAIQIPQDEKFKFVNIDVDLYQPILEGLKYFYPRLAKDGVILVHDYFHPYYTGTKKAVDEFCGSLNLKVLPIGDAFSVMIVKE</sequence>
<dbReference type="PANTHER" id="PTHR40036:SF1">
    <property type="entry name" value="MACROCIN O-METHYLTRANSFERASE"/>
    <property type="match status" value="1"/>
</dbReference>
<dbReference type="Gene3D" id="3.40.50.720">
    <property type="entry name" value="NAD(P)-binding Rossmann-like Domain"/>
    <property type="match status" value="1"/>
</dbReference>
<organism evidence="1">
    <name type="scientific">Campylobacter jejuni subsp. jejuni</name>
    <dbReference type="NCBI Taxonomy" id="32022"/>
    <lineage>
        <taxon>Bacteria</taxon>
        <taxon>Pseudomonadati</taxon>
        <taxon>Campylobacterota</taxon>
        <taxon>Epsilonproteobacteria</taxon>
        <taxon>Campylobacterales</taxon>
        <taxon>Campylobacteraceae</taxon>
        <taxon>Campylobacter</taxon>
    </lineage>
</organism>
<dbReference type="Pfam" id="PF05711">
    <property type="entry name" value="TylF"/>
    <property type="match status" value="1"/>
</dbReference>
<dbReference type="GO" id="GO:0032259">
    <property type="term" value="P:methylation"/>
    <property type="evidence" value="ECO:0007669"/>
    <property type="project" value="UniProtKB-KW"/>
</dbReference>
<protein>
    <submittedName>
        <fullName evidence="1">Methyltransferase</fullName>
    </submittedName>
</protein>
<dbReference type="InterPro" id="IPR008884">
    <property type="entry name" value="TylF_MeTrfase"/>
</dbReference>
<dbReference type="InterPro" id="IPR029063">
    <property type="entry name" value="SAM-dependent_MTases_sf"/>
</dbReference>
<gene>
    <name evidence="1" type="ORF">HS38.01</name>
</gene>
<accession>A0A0S2CFM2</accession>
<evidence type="ECO:0000313" key="1">
    <source>
        <dbReference type="EMBL" id="ALN43925.1"/>
    </source>
</evidence>
<dbReference type="GO" id="GO:0008168">
    <property type="term" value="F:methyltransferase activity"/>
    <property type="evidence" value="ECO:0007669"/>
    <property type="project" value="UniProtKB-KW"/>
</dbReference>
<dbReference type="EMBL" id="KT893430">
    <property type="protein sequence ID" value="ALN43925.1"/>
    <property type="molecule type" value="Genomic_DNA"/>
</dbReference>
<name>A0A0S2CFM2_CAMJU</name>